<evidence type="ECO:0000256" key="2">
    <source>
        <dbReference type="ARBA" id="ARBA00022692"/>
    </source>
</evidence>
<reference evidence="8" key="1">
    <citation type="submission" date="2022-11" db="UniProtKB">
        <authorList>
            <consortium name="WormBaseParasite"/>
        </authorList>
    </citation>
    <scope>IDENTIFICATION</scope>
</reference>
<evidence type="ECO:0000256" key="3">
    <source>
        <dbReference type="ARBA" id="ARBA00022989"/>
    </source>
</evidence>
<evidence type="ECO:0000313" key="8">
    <source>
        <dbReference type="WBParaSite" id="PSAMB.scaffold11151size3558.g33908.t1"/>
    </source>
</evidence>
<evidence type="ECO:0000256" key="4">
    <source>
        <dbReference type="ARBA" id="ARBA00023136"/>
    </source>
</evidence>
<dbReference type="AlphaFoldDB" id="A0A914UP44"/>
<dbReference type="GO" id="GO:0007224">
    <property type="term" value="P:smoothened signaling pathway"/>
    <property type="evidence" value="ECO:0007669"/>
    <property type="project" value="TreeGrafter"/>
</dbReference>
<organism evidence="7 8">
    <name type="scientific">Plectus sambesii</name>
    <dbReference type="NCBI Taxonomy" id="2011161"/>
    <lineage>
        <taxon>Eukaryota</taxon>
        <taxon>Metazoa</taxon>
        <taxon>Ecdysozoa</taxon>
        <taxon>Nematoda</taxon>
        <taxon>Chromadorea</taxon>
        <taxon>Plectida</taxon>
        <taxon>Plectina</taxon>
        <taxon>Plectoidea</taxon>
        <taxon>Plectidae</taxon>
        <taxon>Plectus</taxon>
    </lineage>
</organism>
<feature type="transmembrane region" description="Helical" evidence="6">
    <location>
        <begin position="36"/>
        <end position="59"/>
    </location>
</feature>
<dbReference type="PANTHER" id="PTHR45951">
    <property type="entry name" value="PROTEIN DISPATCHED-RELATED"/>
    <property type="match status" value="1"/>
</dbReference>
<sequence length="205" mass="22562">MGMVQCPIFMAFITTFVAGCAMLPVTTLAYYQIGLFMVLITTTSWLYSTFFFCALLAAVGPNGSCCQVRWAKEDGGDVARATSEKELTDGASVPELEPMVHRAMRRYSAYPYALANNRNKRFDHSSSGGGSSARRASMPVILANRRFSTDYSDFSTGKEFRSNHRKSRESHLHADCDAAESSRVLLTRRPLLGSGCSLKQVTADL</sequence>
<keyword evidence="2 6" id="KW-0812">Transmembrane</keyword>
<keyword evidence="4 6" id="KW-0472">Membrane</keyword>
<evidence type="ECO:0000256" key="6">
    <source>
        <dbReference type="SAM" id="Phobius"/>
    </source>
</evidence>
<feature type="transmembrane region" description="Helical" evidence="6">
    <location>
        <begin position="7"/>
        <end position="30"/>
    </location>
</feature>
<evidence type="ECO:0000313" key="7">
    <source>
        <dbReference type="Proteomes" id="UP000887566"/>
    </source>
</evidence>
<keyword evidence="3 6" id="KW-1133">Transmembrane helix</keyword>
<dbReference type="Proteomes" id="UP000887566">
    <property type="component" value="Unplaced"/>
</dbReference>
<name>A0A914UP44_9BILA</name>
<proteinExistence type="predicted"/>
<accession>A0A914UP44</accession>
<keyword evidence="5" id="KW-0325">Glycoprotein</keyword>
<dbReference type="GO" id="GO:0022857">
    <property type="term" value="F:transmembrane transporter activity"/>
    <property type="evidence" value="ECO:0007669"/>
    <property type="project" value="TreeGrafter"/>
</dbReference>
<dbReference type="PANTHER" id="PTHR45951:SF3">
    <property type="entry name" value="PROTEIN DISPATCHED"/>
    <property type="match status" value="1"/>
</dbReference>
<dbReference type="WBParaSite" id="PSAMB.scaffold11151size3558.g33908.t1">
    <property type="protein sequence ID" value="PSAMB.scaffold11151size3558.g33908.t1"/>
    <property type="gene ID" value="PSAMB.scaffold11151size3558.g33908"/>
</dbReference>
<evidence type="ECO:0000256" key="1">
    <source>
        <dbReference type="ARBA" id="ARBA00004141"/>
    </source>
</evidence>
<comment type="subcellular location">
    <subcellularLocation>
        <location evidence="1">Membrane</location>
        <topology evidence="1">Multi-pass membrane protein</topology>
    </subcellularLocation>
</comment>
<keyword evidence="7" id="KW-1185">Reference proteome</keyword>
<evidence type="ECO:0000256" key="5">
    <source>
        <dbReference type="ARBA" id="ARBA00023180"/>
    </source>
</evidence>
<dbReference type="InterPro" id="IPR052081">
    <property type="entry name" value="Dispatched_Hh_regulator"/>
</dbReference>
<protein>
    <submittedName>
        <fullName evidence="8">Uncharacterized protein</fullName>
    </submittedName>
</protein>
<dbReference type="GO" id="GO:0016020">
    <property type="term" value="C:membrane"/>
    <property type="evidence" value="ECO:0007669"/>
    <property type="project" value="UniProtKB-SubCell"/>
</dbReference>